<organism evidence="15 16">
    <name type="scientific">Aspergillus cavernicola</name>
    <dbReference type="NCBI Taxonomy" id="176166"/>
    <lineage>
        <taxon>Eukaryota</taxon>
        <taxon>Fungi</taxon>
        <taxon>Dikarya</taxon>
        <taxon>Ascomycota</taxon>
        <taxon>Pezizomycotina</taxon>
        <taxon>Eurotiomycetes</taxon>
        <taxon>Eurotiomycetidae</taxon>
        <taxon>Eurotiales</taxon>
        <taxon>Aspergillaceae</taxon>
        <taxon>Aspergillus</taxon>
        <taxon>Aspergillus subgen. Nidulantes</taxon>
    </lineage>
</organism>
<proteinExistence type="inferred from homology"/>
<evidence type="ECO:0000256" key="12">
    <source>
        <dbReference type="SAM" id="MobiDB-lite"/>
    </source>
</evidence>
<evidence type="ECO:0000259" key="14">
    <source>
        <dbReference type="Pfam" id="PF22683"/>
    </source>
</evidence>
<evidence type="ECO:0000256" key="1">
    <source>
        <dbReference type="ARBA" id="ARBA00001974"/>
    </source>
</evidence>
<keyword evidence="8" id="KW-0560">Oxidoreductase</keyword>
<dbReference type="InterPro" id="IPR055046">
    <property type="entry name" value="Nab2-like_Znf-CCCH"/>
</dbReference>
<name>A0ABR4IJV9_9EURO</name>
<comment type="function">
    <text evidence="2">Catalyzes the 6-electron oxidation of protoporphyrinogen-IX to form protoporphyrin-IX.</text>
</comment>
<dbReference type="Gene3D" id="4.10.1000.40">
    <property type="match status" value="1"/>
</dbReference>
<dbReference type="Pfam" id="PF22683">
    <property type="entry name" value="Nab2-like_zf-CCCH"/>
    <property type="match status" value="1"/>
</dbReference>
<dbReference type="InterPro" id="IPR004572">
    <property type="entry name" value="Protoporphyrinogen_oxidase"/>
</dbReference>
<evidence type="ECO:0000256" key="2">
    <source>
        <dbReference type="ARBA" id="ARBA00002600"/>
    </source>
</evidence>
<dbReference type="SUPFAM" id="SSF51905">
    <property type="entry name" value="FAD/NAD(P)-binding domain"/>
    <property type="match status" value="1"/>
</dbReference>
<dbReference type="PANTHER" id="PTHR42923">
    <property type="entry name" value="PROTOPORPHYRINOGEN OXIDASE"/>
    <property type="match status" value="1"/>
</dbReference>
<evidence type="ECO:0000256" key="5">
    <source>
        <dbReference type="ARBA" id="ARBA00012867"/>
    </source>
</evidence>
<evidence type="ECO:0000313" key="16">
    <source>
        <dbReference type="Proteomes" id="UP001610335"/>
    </source>
</evidence>
<evidence type="ECO:0000256" key="7">
    <source>
        <dbReference type="ARBA" id="ARBA00022827"/>
    </source>
</evidence>
<evidence type="ECO:0000259" key="13">
    <source>
        <dbReference type="Pfam" id="PF01593"/>
    </source>
</evidence>
<dbReference type="NCBIfam" id="TIGR00562">
    <property type="entry name" value="proto_IX_ox"/>
    <property type="match status" value="1"/>
</dbReference>
<dbReference type="EC" id="1.3.3.4" evidence="5"/>
<dbReference type="Pfam" id="PF14608">
    <property type="entry name" value="zf-CCCH_2"/>
    <property type="match status" value="3"/>
</dbReference>
<evidence type="ECO:0000256" key="11">
    <source>
        <dbReference type="ARBA" id="ARBA00047554"/>
    </source>
</evidence>
<keyword evidence="10" id="KW-0627">Porphyrin biosynthesis</keyword>
<evidence type="ECO:0000256" key="10">
    <source>
        <dbReference type="ARBA" id="ARBA00023244"/>
    </source>
</evidence>
<feature type="compositionally biased region" description="Gly residues" evidence="12">
    <location>
        <begin position="184"/>
        <end position="198"/>
    </location>
</feature>
<dbReference type="InterPro" id="IPR043094">
    <property type="entry name" value="Nab2/ZC3H14_N_sf"/>
</dbReference>
<keyword evidence="6" id="KW-0285">Flavoprotein</keyword>
<feature type="domain" description="Nab2-like CCCH zinc finger" evidence="14">
    <location>
        <begin position="435"/>
        <end position="454"/>
    </location>
</feature>
<evidence type="ECO:0000256" key="6">
    <source>
        <dbReference type="ARBA" id="ARBA00022630"/>
    </source>
</evidence>
<dbReference type="InterPro" id="IPR050464">
    <property type="entry name" value="Zeta_carotene_desat/Oxidored"/>
</dbReference>
<feature type="compositionally biased region" description="Polar residues" evidence="12">
    <location>
        <begin position="297"/>
        <end position="327"/>
    </location>
</feature>
<comment type="caution">
    <text evidence="15">The sequence shown here is derived from an EMBL/GenBank/DDBJ whole genome shotgun (WGS) entry which is preliminary data.</text>
</comment>
<evidence type="ECO:0000313" key="15">
    <source>
        <dbReference type="EMBL" id="KAL2827172.1"/>
    </source>
</evidence>
<dbReference type="SUPFAM" id="SSF54373">
    <property type="entry name" value="FAD-linked reductases, C-terminal domain"/>
    <property type="match status" value="1"/>
</dbReference>
<dbReference type="Pfam" id="PF01593">
    <property type="entry name" value="Amino_oxidase"/>
    <property type="match status" value="1"/>
</dbReference>
<dbReference type="InterPro" id="IPR002937">
    <property type="entry name" value="Amino_oxidase"/>
</dbReference>
<sequence length="1092" mass="120016">MATVAVGTPLAEALSNVIQPKLVDMGWSSDSGDSALTEYVILMLVNGKSQDQIATELSNDLLGLEEGDTQALDFSKWLFEQVDVLNQQINGQAAPAPAPSDNVPAQAIPSFNDQETTAPQQQGFEASSQSFDMNLGEPDSARDGIPTGPKSMRNGRGGRGRMLNQINRSLERDDNGLHRIRDQAGGGRINSHGRGSGKGRFNQNANGRMHGGRQMGGMGMVNNQIPGGAGNLMNMNPNDQMHLMSLLEEQARMMSQFMPGFVSPAINPAFQQNDSQRSLSDRVERPRGQRPLGNFGNRPQQVDSNNIDTDMDTSPDQAQNGGQDENNTDSVCHFNLRCTRKDCPFAHQSPAAPEGTPVDISDPCSFGAACKNRKCTGRHPSPAVRSAHQAEEFCRFFPNCTNPRCHFKHPSMPLCRNGADCTTAGCKFTHLQTACKFTPCLNRSCPYKHAEGQRGVFHDKVWTADSENAHLSERRFVNDEDAPEELIKPGAGADSSSQEIMRLQCPPSRAIKELRTPLAFLSNWSRRSLHSHPQRFDAAVIGGGITGLTAAYRLSKDPSCLKVTLYEKAPRLGGWLQSESVSVDGGEAVFEYGPRTLRVANRSCFPLLDLLTELQLNDQILLTSKSSAASLNRYIYYPDRLVRLPVPNKDDSLVYNITTVLEPLLREPLFNTFIWSIITEYFKEAPQSRPLDESVSEFLSRRFSPQVANNLASSIAHGVLAGDIDRLSAKTLLGEMPNYEQSEGRVLWPFFKDMQSGKRRVLVDDLLAGHVCFKEKPTSHHDFLTKLVYGNSTLTLKKGVGQLADALVAELNKSKKVEILTSTDIKSICQNPMSSNLTVESINTSRIHNCLVATNSPLNLTRQLDSVPEKKAKKSSSTWHTLLKPCHAVTVMVVNLYYPNPNLVPARGFGYLIPKSIPFEQNPERALGVIFASESSEGQDSAPGTKLTVMMGGHWWDGWKDSDYPDSDTAVAMSQSLLKRHLGITDTPTVARAQLQRDAIPQPTVGHMERMQEFSSIIKSEYDNRITLAGAWYAMGNSGVVDSIRQAYLAASYGVGSLKPHIPMMPESNSWDLEGGIVTAPIRAIHGQVREP</sequence>
<comment type="catalytic activity">
    <reaction evidence="11">
        <text>protoporphyrinogen IX + 3 O2 = protoporphyrin IX + 3 H2O2</text>
        <dbReference type="Rhea" id="RHEA:25576"/>
        <dbReference type="ChEBI" id="CHEBI:15379"/>
        <dbReference type="ChEBI" id="CHEBI:16240"/>
        <dbReference type="ChEBI" id="CHEBI:57306"/>
        <dbReference type="ChEBI" id="CHEBI:57307"/>
        <dbReference type="EC" id="1.3.3.4"/>
    </reaction>
</comment>
<dbReference type="EMBL" id="JBFXLS010000026">
    <property type="protein sequence ID" value="KAL2827172.1"/>
    <property type="molecule type" value="Genomic_DNA"/>
</dbReference>
<feature type="compositionally biased region" description="Basic and acidic residues" evidence="12">
    <location>
        <begin position="169"/>
        <end position="182"/>
    </location>
</feature>
<feature type="region of interest" description="Disordered" evidence="12">
    <location>
        <begin position="114"/>
        <end position="215"/>
    </location>
</feature>
<evidence type="ECO:0000256" key="4">
    <source>
        <dbReference type="ARBA" id="ARBA00010551"/>
    </source>
</evidence>
<dbReference type="PANTHER" id="PTHR42923:SF3">
    <property type="entry name" value="PROTOPORPHYRINOGEN OXIDASE"/>
    <property type="match status" value="1"/>
</dbReference>
<keyword evidence="7" id="KW-0274">FAD</keyword>
<dbReference type="Gene3D" id="3.50.50.60">
    <property type="entry name" value="FAD/NAD(P)-binding domain"/>
    <property type="match status" value="1"/>
</dbReference>
<dbReference type="Gene3D" id="1.10.340.40">
    <property type="entry name" value="Nuclear abundant poly(A) RNA-bind protein 2, N-terminal domain"/>
    <property type="match status" value="1"/>
</dbReference>
<evidence type="ECO:0000256" key="3">
    <source>
        <dbReference type="ARBA" id="ARBA00005073"/>
    </source>
</evidence>
<keyword evidence="9" id="KW-0350">Heme biosynthesis</keyword>
<dbReference type="InterPro" id="IPR036188">
    <property type="entry name" value="FAD/NAD-bd_sf"/>
</dbReference>
<evidence type="ECO:0000256" key="8">
    <source>
        <dbReference type="ARBA" id="ARBA00023002"/>
    </source>
</evidence>
<comment type="similarity">
    <text evidence="4">Belongs to the protoporphyrinogen/coproporphyrinogen oxidase family. Protoporphyrinogen oxidase subfamily.</text>
</comment>
<gene>
    <name evidence="15" type="ORF">BDW59DRAFT_171468</name>
</gene>
<reference evidence="15 16" key="1">
    <citation type="submission" date="2024-07" db="EMBL/GenBank/DDBJ databases">
        <title>Section-level genome sequencing and comparative genomics of Aspergillus sections Usti and Cavernicolus.</title>
        <authorList>
            <consortium name="Lawrence Berkeley National Laboratory"/>
            <person name="Nybo J.L."/>
            <person name="Vesth T.C."/>
            <person name="Theobald S."/>
            <person name="Frisvad J.C."/>
            <person name="Larsen T.O."/>
            <person name="Kjaerboelling I."/>
            <person name="Rothschild-Mancinelli K."/>
            <person name="Lyhne E.K."/>
            <person name="Kogle M.E."/>
            <person name="Barry K."/>
            <person name="Clum A."/>
            <person name="Na H."/>
            <person name="Ledsgaard L."/>
            <person name="Lin J."/>
            <person name="Lipzen A."/>
            <person name="Kuo A."/>
            <person name="Riley R."/>
            <person name="Mondo S."/>
            <person name="LaButti K."/>
            <person name="Haridas S."/>
            <person name="Pangalinan J."/>
            <person name="Salamov A.A."/>
            <person name="Simmons B.A."/>
            <person name="Magnuson J.K."/>
            <person name="Chen J."/>
            <person name="Drula E."/>
            <person name="Henrissat B."/>
            <person name="Wiebenga A."/>
            <person name="Lubbers R.J."/>
            <person name="Gomes A.C."/>
            <person name="Makela M.R."/>
            <person name="Stajich J."/>
            <person name="Grigoriev I.V."/>
            <person name="Mortensen U.H."/>
            <person name="De vries R.P."/>
            <person name="Baker S.E."/>
            <person name="Andersen M.R."/>
        </authorList>
    </citation>
    <scope>NUCLEOTIDE SEQUENCE [LARGE SCALE GENOMIC DNA]</scope>
    <source>
        <strain evidence="15 16">CBS 600.67</strain>
    </source>
</reference>
<keyword evidence="16" id="KW-1185">Reference proteome</keyword>
<dbReference type="Gene3D" id="4.10.1000.30">
    <property type="match status" value="1"/>
</dbReference>
<feature type="domain" description="Amine oxidase" evidence="13">
    <location>
        <begin position="545"/>
        <end position="1051"/>
    </location>
</feature>
<protein>
    <recommendedName>
        <fullName evidence="5">protoporphyrinogen oxidase</fullName>
        <ecNumber evidence="5">1.3.3.4</ecNumber>
    </recommendedName>
</protein>
<feature type="compositionally biased region" description="Polar residues" evidence="12">
    <location>
        <begin position="114"/>
        <end position="132"/>
    </location>
</feature>
<evidence type="ECO:0000256" key="9">
    <source>
        <dbReference type="ARBA" id="ARBA00023133"/>
    </source>
</evidence>
<feature type="region of interest" description="Disordered" evidence="12">
    <location>
        <begin position="273"/>
        <end position="327"/>
    </location>
</feature>
<accession>A0ABR4IJV9</accession>
<dbReference type="Proteomes" id="UP001610335">
    <property type="component" value="Unassembled WGS sequence"/>
</dbReference>
<comment type="cofactor">
    <cofactor evidence="1">
        <name>FAD</name>
        <dbReference type="ChEBI" id="CHEBI:57692"/>
    </cofactor>
</comment>
<comment type="pathway">
    <text evidence="3">Porphyrin-containing compound metabolism; protoporphyrin-IX biosynthesis; protoporphyrin-IX from protoporphyrinogen-IX: step 1/1.</text>
</comment>